<gene>
    <name evidence="2" type="ORF">DFH08DRAFT_52930</name>
</gene>
<sequence>MFSASIAFTFFLSLSGIAFGAPMAETRAATVQQIQACSGVNGTGNCTPINFAPGVNEGDFDPAGCTNITDIDVKSFIMDVEDVCTLYFFDDCDVGDSFAQEIFEGDDITNNLNRGARSVSCVRVDGLVRGLFPQ</sequence>
<evidence type="ECO:0000313" key="3">
    <source>
        <dbReference type="Proteomes" id="UP001218218"/>
    </source>
</evidence>
<comment type="caution">
    <text evidence="2">The sequence shown here is derived from an EMBL/GenBank/DDBJ whole genome shotgun (WGS) entry which is preliminary data.</text>
</comment>
<accession>A0AAD7E986</accession>
<protein>
    <submittedName>
        <fullName evidence="2">Uncharacterized protein</fullName>
    </submittedName>
</protein>
<feature type="chain" id="PRO_5042163972" evidence="1">
    <location>
        <begin position="21"/>
        <end position="134"/>
    </location>
</feature>
<dbReference type="AlphaFoldDB" id="A0AAD7E986"/>
<dbReference type="EMBL" id="JARIHO010000102">
    <property type="protein sequence ID" value="KAJ7303774.1"/>
    <property type="molecule type" value="Genomic_DNA"/>
</dbReference>
<keyword evidence="3" id="KW-1185">Reference proteome</keyword>
<name>A0AAD7E986_9AGAR</name>
<feature type="signal peptide" evidence="1">
    <location>
        <begin position="1"/>
        <end position="20"/>
    </location>
</feature>
<dbReference type="Proteomes" id="UP001218218">
    <property type="component" value="Unassembled WGS sequence"/>
</dbReference>
<organism evidence="2 3">
    <name type="scientific">Mycena albidolilacea</name>
    <dbReference type="NCBI Taxonomy" id="1033008"/>
    <lineage>
        <taxon>Eukaryota</taxon>
        <taxon>Fungi</taxon>
        <taxon>Dikarya</taxon>
        <taxon>Basidiomycota</taxon>
        <taxon>Agaricomycotina</taxon>
        <taxon>Agaricomycetes</taxon>
        <taxon>Agaricomycetidae</taxon>
        <taxon>Agaricales</taxon>
        <taxon>Marasmiineae</taxon>
        <taxon>Mycenaceae</taxon>
        <taxon>Mycena</taxon>
    </lineage>
</organism>
<evidence type="ECO:0000313" key="2">
    <source>
        <dbReference type="EMBL" id="KAJ7303774.1"/>
    </source>
</evidence>
<proteinExistence type="predicted"/>
<keyword evidence="1" id="KW-0732">Signal</keyword>
<evidence type="ECO:0000256" key="1">
    <source>
        <dbReference type="SAM" id="SignalP"/>
    </source>
</evidence>
<reference evidence="2" key="1">
    <citation type="submission" date="2023-03" db="EMBL/GenBank/DDBJ databases">
        <title>Massive genome expansion in bonnet fungi (Mycena s.s.) driven by repeated elements and novel gene families across ecological guilds.</title>
        <authorList>
            <consortium name="Lawrence Berkeley National Laboratory"/>
            <person name="Harder C.B."/>
            <person name="Miyauchi S."/>
            <person name="Viragh M."/>
            <person name="Kuo A."/>
            <person name="Thoen E."/>
            <person name="Andreopoulos B."/>
            <person name="Lu D."/>
            <person name="Skrede I."/>
            <person name="Drula E."/>
            <person name="Henrissat B."/>
            <person name="Morin E."/>
            <person name="Kohler A."/>
            <person name="Barry K."/>
            <person name="LaButti K."/>
            <person name="Morin E."/>
            <person name="Salamov A."/>
            <person name="Lipzen A."/>
            <person name="Mereny Z."/>
            <person name="Hegedus B."/>
            <person name="Baldrian P."/>
            <person name="Stursova M."/>
            <person name="Weitz H."/>
            <person name="Taylor A."/>
            <person name="Grigoriev I.V."/>
            <person name="Nagy L.G."/>
            <person name="Martin F."/>
            <person name="Kauserud H."/>
        </authorList>
    </citation>
    <scope>NUCLEOTIDE SEQUENCE</scope>
    <source>
        <strain evidence="2">CBHHK002</strain>
    </source>
</reference>